<organism evidence="1 2">
    <name type="scientific">Pseudobacteriovorax antillogorgiicola</name>
    <dbReference type="NCBI Taxonomy" id="1513793"/>
    <lineage>
        <taxon>Bacteria</taxon>
        <taxon>Pseudomonadati</taxon>
        <taxon>Bdellovibrionota</taxon>
        <taxon>Oligoflexia</taxon>
        <taxon>Oligoflexales</taxon>
        <taxon>Pseudobacteriovoracaceae</taxon>
        <taxon>Pseudobacteriovorax</taxon>
    </lineage>
</organism>
<evidence type="ECO:0000313" key="2">
    <source>
        <dbReference type="Proteomes" id="UP000192907"/>
    </source>
</evidence>
<proteinExistence type="predicted"/>
<gene>
    <name evidence="1" type="ORF">SAMN06296036_110185</name>
</gene>
<accession>A0A1Y6BXL6</accession>
<dbReference type="EMBL" id="FWZT01000010">
    <property type="protein sequence ID" value="SMF34956.1"/>
    <property type="molecule type" value="Genomic_DNA"/>
</dbReference>
<sequence>MDLGPIIDSIERYLDGHSSRNMRTLARRSGVSYATIRRLMQRETTSPSVETTILPILSVFMDNKEIYSILRKCRLEFSSFIQPFVSYDTQSSFRYTPVDQQILALASRSEGYTLDHLSNDIGQKGLERVEVLYEANLLERHDDRVYARNVLLSDPEDIKDNIVNGVHNFDPSHIDKGSYYHHFHGAIPKKYFALLKQKQQEYVELLNEALEVGQEDKSIEQIGVSVSVVGDFFEGKEN</sequence>
<dbReference type="Proteomes" id="UP000192907">
    <property type="component" value="Unassembled WGS sequence"/>
</dbReference>
<protein>
    <submittedName>
        <fullName evidence="1">Uncharacterized protein</fullName>
    </submittedName>
</protein>
<dbReference type="RefSeq" id="WP_132325968.1">
    <property type="nucleotide sequence ID" value="NZ_FWZT01000010.1"/>
</dbReference>
<evidence type="ECO:0000313" key="1">
    <source>
        <dbReference type="EMBL" id="SMF34956.1"/>
    </source>
</evidence>
<keyword evidence="2" id="KW-1185">Reference proteome</keyword>
<dbReference type="AlphaFoldDB" id="A0A1Y6BXL6"/>
<name>A0A1Y6BXL6_9BACT</name>
<reference evidence="2" key="1">
    <citation type="submission" date="2017-04" db="EMBL/GenBank/DDBJ databases">
        <authorList>
            <person name="Varghese N."/>
            <person name="Submissions S."/>
        </authorList>
    </citation>
    <scope>NUCLEOTIDE SEQUENCE [LARGE SCALE GENOMIC DNA]</scope>
    <source>
        <strain evidence="2">RKEM611</strain>
    </source>
</reference>